<reference evidence="8 9" key="1">
    <citation type="submission" date="2025-05" db="UniProtKB">
        <authorList>
            <consortium name="RefSeq"/>
        </authorList>
    </citation>
    <scope>IDENTIFICATION</scope>
    <source>
        <strain evidence="8 9">14028-0561.14</strain>
        <tissue evidence="8 9">Whole fly</tissue>
    </source>
</reference>
<protein>
    <recommendedName>
        <fullName evidence="6">Kazal-like domain-containing protein</fullName>
    </recommendedName>
</protein>
<dbReference type="PANTHER" id="PTHR10913">
    <property type="entry name" value="FOLLISTATIN-RELATED"/>
    <property type="match status" value="1"/>
</dbReference>
<dbReference type="InterPro" id="IPR036058">
    <property type="entry name" value="Kazal_dom_sf"/>
</dbReference>
<feature type="domain" description="Kazal-like" evidence="6">
    <location>
        <begin position="75"/>
        <end position="129"/>
    </location>
</feature>
<proteinExistence type="predicted"/>
<dbReference type="SUPFAM" id="SSF100895">
    <property type="entry name" value="Kazal-type serine protease inhibitors"/>
    <property type="match status" value="3"/>
</dbReference>
<evidence type="ECO:0000259" key="6">
    <source>
        <dbReference type="PROSITE" id="PS51465"/>
    </source>
</evidence>
<dbReference type="CDD" id="cd00104">
    <property type="entry name" value="KAZAL_FS"/>
    <property type="match status" value="3"/>
</dbReference>
<feature type="compositionally biased region" description="Low complexity" evidence="4">
    <location>
        <begin position="669"/>
        <end position="688"/>
    </location>
</feature>
<keyword evidence="7" id="KW-1185">Reference proteome</keyword>
<feature type="domain" description="Kazal-like" evidence="6">
    <location>
        <begin position="147"/>
        <end position="204"/>
    </location>
</feature>
<dbReference type="PANTHER" id="PTHR10913:SF45">
    <property type="entry name" value="FOLLISTATIN, ISOFORM A-RELATED"/>
    <property type="match status" value="1"/>
</dbReference>
<feature type="compositionally biased region" description="Polar residues" evidence="4">
    <location>
        <begin position="745"/>
        <end position="763"/>
    </location>
</feature>
<dbReference type="Pfam" id="PF00050">
    <property type="entry name" value="Kazal_1"/>
    <property type="match status" value="1"/>
</dbReference>
<keyword evidence="2" id="KW-0722">Serine protease inhibitor</keyword>
<dbReference type="InterPro" id="IPR050653">
    <property type="entry name" value="Prot_Inhib_GrowthFact_Antg"/>
</dbReference>
<feature type="compositionally biased region" description="Low complexity" evidence="4">
    <location>
        <begin position="718"/>
        <end position="738"/>
    </location>
</feature>
<dbReference type="RefSeq" id="XP_070143050.1">
    <property type="nucleotide sequence ID" value="XM_070286949.1"/>
</dbReference>
<evidence type="ECO:0000313" key="9">
    <source>
        <dbReference type="RefSeq" id="XP_070143050.1"/>
    </source>
</evidence>
<accession>A0ABM4GK29</accession>
<dbReference type="InterPro" id="IPR002350">
    <property type="entry name" value="Kazal_dom"/>
</dbReference>
<feature type="compositionally biased region" description="Basic residues" evidence="4">
    <location>
        <begin position="209"/>
        <end position="220"/>
    </location>
</feature>
<name>A0ABM4GK29_DROKI</name>
<evidence type="ECO:0000256" key="2">
    <source>
        <dbReference type="ARBA" id="ARBA00022900"/>
    </source>
</evidence>
<organism evidence="7 8">
    <name type="scientific">Drosophila kikkawai</name>
    <name type="common">Fruit fly</name>
    <dbReference type="NCBI Taxonomy" id="30033"/>
    <lineage>
        <taxon>Eukaryota</taxon>
        <taxon>Metazoa</taxon>
        <taxon>Ecdysozoa</taxon>
        <taxon>Arthropoda</taxon>
        <taxon>Hexapoda</taxon>
        <taxon>Insecta</taxon>
        <taxon>Pterygota</taxon>
        <taxon>Neoptera</taxon>
        <taxon>Endopterygota</taxon>
        <taxon>Diptera</taxon>
        <taxon>Brachycera</taxon>
        <taxon>Muscomorpha</taxon>
        <taxon>Ephydroidea</taxon>
        <taxon>Drosophilidae</taxon>
        <taxon>Drosophila</taxon>
        <taxon>Sophophora</taxon>
    </lineage>
</organism>
<feature type="region of interest" description="Disordered" evidence="4">
    <location>
        <begin position="669"/>
        <end position="763"/>
    </location>
</feature>
<feature type="signal peptide" evidence="5">
    <location>
        <begin position="1"/>
        <end position="22"/>
    </location>
</feature>
<sequence>MAEQRMMLLCIGLLSHLLVASAAGVPCSDDDVPVCAQSRQSGMHFLFGNECDLRKAQRGSLMDGPLYDVPLRFCLPNCDFECNARYQPVCGISSRRGERRTFSSRCEMLRASCLSGSDWLLQHWGACPRLNTVPLVSQKSQPKPRSQPEAQPLPKPVPCTKVYRPVCAMYAGVKSTFSNECLVNAENIKTQRNWRIVSEGLCGEDSTKMKHSRKFKPKAKPKLDADRTKRSHGKSTQAEDFQIPEDAVEIYAPSTFHTEFISNTGAMVKSYSLPARKPYVVAPPKKKSKMQRGHDTGKTCVFGNEPVCGTFKAESRTFASVCELMEYSQKVGNAWTISHEGACRRCDKPCPTVYQPICASRNGVHHTIINECYLERARCKDPISAWKFSYKGECQKSAGAASKSASVYKSRTSPLVPRILYGIQRTTTTTAPQLHIRKAGIKPTTKAPKAHQLPMKAFETTHTPSLEANNRKIRKIDMAAAGFNDVKGSSGASGMEYVPASGEASWSTNDNWLVQKTLDNVKGIFSKKPTSFKKASQYQWINSPKITGDSTSTTASPVPLKVPANQALDSAELLNLNIGNAPNAHKDTEPKLLFMLSTKTTTPVSSSKPLPNESANTRISTKETMVPKILSLASTELLNLDIGNSANAYDDAAPELLFMLSTKEVANMSSTTPVPSTTTPPSSTQPSTAELPTSWEASSPLEESASKGSTTDPDETTDYPTSESTDSSTSSTALYSTTEAEELHSQTTGSESPTTLASDELPTTTQNADYTADESFSESSGQTSIYGLDKNSLIMRLLRARSNKNVLI</sequence>
<dbReference type="Gene3D" id="3.30.60.30">
    <property type="match status" value="4"/>
</dbReference>
<keyword evidence="3" id="KW-1015">Disulfide bond</keyword>
<keyword evidence="5" id="KW-0732">Signal</keyword>
<feature type="chain" id="PRO_5045026240" description="Kazal-like domain-containing protein" evidence="5">
    <location>
        <begin position="23"/>
        <end position="808"/>
    </location>
</feature>
<feature type="domain" description="Kazal-like" evidence="6">
    <location>
        <begin position="345"/>
        <end position="396"/>
    </location>
</feature>
<evidence type="ECO:0000256" key="1">
    <source>
        <dbReference type="ARBA" id="ARBA00022690"/>
    </source>
</evidence>
<evidence type="ECO:0000256" key="4">
    <source>
        <dbReference type="SAM" id="MobiDB-lite"/>
    </source>
</evidence>
<keyword evidence="1" id="KW-0646">Protease inhibitor</keyword>
<dbReference type="GeneID" id="108070676"/>
<evidence type="ECO:0000313" key="8">
    <source>
        <dbReference type="RefSeq" id="XP_070143049.1"/>
    </source>
</evidence>
<evidence type="ECO:0000313" key="7">
    <source>
        <dbReference type="Proteomes" id="UP001652661"/>
    </source>
</evidence>
<feature type="region of interest" description="Disordered" evidence="4">
    <location>
        <begin position="207"/>
        <end position="240"/>
    </location>
</feature>
<evidence type="ECO:0000256" key="5">
    <source>
        <dbReference type="SAM" id="SignalP"/>
    </source>
</evidence>
<dbReference type="Pfam" id="PF07648">
    <property type="entry name" value="Kazal_2"/>
    <property type="match status" value="2"/>
</dbReference>
<gene>
    <name evidence="8 9" type="primary">LOC108070676</name>
</gene>
<dbReference type="SMART" id="SM00280">
    <property type="entry name" value="KAZAL"/>
    <property type="match status" value="3"/>
</dbReference>
<dbReference type="RefSeq" id="XP_070143049.1">
    <property type="nucleotide sequence ID" value="XM_070286948.1"/>
</dbReference>
<dbReference type="PROSITE" id="PS51465">
    <property type="entry name" value="KAZAL_2"/>
    <property type="match status" value="3"/>
</dbReference>
<dbReference type="Proteomes" id="UP001652661">
    <property type="component" value="Chromosome 3R"/>
</dbReference>
<evidence type="ECO:0000256" key="3">
    <source>
        <dbReference type="ARBA" id="ARBA00023157"/>
    </source>
</evidence>